<dbReference type="InterPro" id="IPR039448">
    <property type="entry name" value="Beta_helix"/>
</dbReference>
<gene>
    <name evidence="3" type="ORF">SAMN04488519_10926</name>
</gene>
<dbReference type="InterPro" id="IPR012334">
    <property type="entry name" value="Pectin_lyas_fold"/>
</dbReference>
<evidence type="ECO:0000313" key="4">
    <source>
        <dbReference type="Proteomes" id="UP000199564"/>
    </source>
</evidence>
<dbReference type="Pfam" id="PF13229">
    <property type="entry name" value="Beta_helix"/>
    <property type="match status" value="1"/>
</dbReference>
<feature type="chain" id="PRO_5011459285" evidence="1">
    <location>
        <begin position="26"/>
        <end position="557"/>
    </location>
</feature>
<name>A0A1I5IJ22_9BACT</name>
<keyword evidence="1" id="KW-0732">Signal</keyword>
<dbReference type="EMBL" id="FOVW01000009">
    <property type="protein sequence ID" value="SFO60613.1"/>
    <property type="molecule type" value="Genomic_DNA"/>
</dbReference>
<evidence type="ECO:0000256" key="1">
    <source>
        <dbReference type="SAM" id="SignalP"/>
    </source>
</evidence>
<dbReference type="RefSeq" id="WP_091655021.1">
    <property type="nucleotide sequence ID" value="NZ_FOVW01000009.1"/>
</dbReference>
<evidence type="ECO:0000259" key="2">
    <source>
        <dbReference type="Pfam" id="PF13229"/>
    </source>
</evidence>
<dbReference type="InterPro" id="IPR006626">
    <property type="entry name" value="PbH1"/>
</dbReference>
<protein>
    <submittedName>
        <fullName evidence="3">Right handed beta helix region</fullName>
    </submittedName>
</protein>
<dbReference type="AlphaFoldDB" id="A0A1I5IJ22"/>
<dbReference type="Gene3D" id="2.160.20.10">
    <property type="entry name" value="Single-stranded right-handed beta-helix, Pectin lyase-like"/>
    <property type="match status" value="1"/>
</dbReference>
<feature type="signal peptide" evidence="1">
    <location>
        <begin position="1"/>
        <end position="25"/>
    </location>
</feature>
<evidence type="ECO:0000313" key="3">
    <source>
        <dbReference type="EMBL" id="SFO60613.1"/>
    </source>
</evidence>
<dbReference type="InterPro" id="IPR011050">
    <property type="entry name" value="Pectin_lyase_fold/virulence"/>
</dbReference>
<keyword evidence="4" id="KW-1185">Reference proteome</keyword>
<dbReference type="Proteomes" id="UP000199564">
    <property type="component" value="Unassembled WGS sequence"/>
</dbReference>
<proteinExistence type="predicted"/>
<dbReference type="SMART" id="SM00710">
    <property type="entry name" value="PbH1"/>
    <property type="match status" value="4"/>
</dbReference>
<accession>A0A1I5IJ22</accession>
<dbReference type="STRING" id="226506.SAMN04488519_10926"/>
<reference evidence="4" key="1">
    <citation type="submission" date="2016-10" db="EMBL/GenBank/DDBJ databases">
        <authorList>
            <person name="Varghese N."/>
            <person name="Submissions S."/>
        </authorList>
    </citation>
    <scope>NUCLEOTIDE SEQUENCE [LARGE SCALE GENOMIC DNA]</scope>
    <source>
        <strain evidence="4">DSM 15282</strain>
    </source>
</reference>
<dbReference type="SUPFAM" id="SSF51126">
    <property type="entry name" value="Pectin lyase-like"/>
    <property type="match status" value="2"/>
</dbReference>
<sequence length="557" mass="61234">MNLQNRIKSILGLLFLFFAGNAALATDYYFHPKLGNDANSGLSKNQAFQSLDRVKSLNLQAGDRILLAEGQTFNGSLEIIGFKGEKNEPLVISSYSEQNNSPSKPAKIDAKGYLNGVLIENSSFIRVQNLEITAEGYGKMSPEGQMRVGVLILANQKRGVKGVTLDSLIISRVFFEEKGIQRSAEEVKSANGTQKYGWGIRVMNQSDSEMIEDIEILNSHISDLSHTGIKLTGNTDQNIRRITIKGNTVHKTGGPGIQMSGVKFVYVADNEVMYSGSNDDGRKWGRGSGLWTWSSSMVLIEKNKFMYANGPGDSAGAHIDFNCDNIVMQYNFSAYNAGGFAEILGNNYNCAYRYNISVNDGHRVKGQNGAFQEGKIFWLSGYQGGDKERKGPVNSYFYNNTIYVSEEIVAKIAIDNRSKGVLIANNIFHIPGKTELVAGDQYKPDDESNRELEDVFFKNNLFVKNGLWPENALIQSEDGIVGDAQFRVPGGLNVEDYIPQNAAVVQSGVKVPFLTGDEFGLIDGLQLSKDILGNPIMENPGIGAIQVFPQMAEKKND</sequence>
<organism evidence="3 4">
    <name type="scientific">Algoriphagus ornithinivorans</name>
    <dbReference type="NCBI Taxonomy" id="226506"/>
    <lineage>
        <taxon>Bacteria</taxon>
        <taxon>Pseudomonadati</taxon>
        <taxon>Bacteroidota</taxon>
        <taxon>Cytophagia</taxon>
        <taxon>Cytophagales</taxon>
        <taxon>Cyclobacteriaceae</taxon>
        <taxon>Algoriphagus</taxon>
    </lineage>
</organism>
<feature type="domain" description="Right handed beta helix" evidence="2">
    <location>
        <begin position="199"/>
        <end position="355"/>
    </location>
</feature>